<dbReference type="PANTHER" id="PTHR34357">
    <property type="entry name" value="F7A19.14 PROTEIN-RELATED"/>
    <property type="match status" value="1"/>
</dbReference>
<dbReference type="Pfam" id="PF07802">
    <property type="entry name" value="GCK"/>
    <property type="match status" value="1"/>
</dbReference>
<dbReference type="PROSITE" id="PS51257">
    <property type="entry name" value="PROKAR_LIPOPROTEIN"/>
    <property type="match status" value="1"/>
</dbReference>
<feature type="domain" description="GCK" evidence="1">
    <location>
        <begin position="266"/>
        <end position="338"/>
    </location>
</feature>
<protein>
    <recommendedName>
        <fullName evidence="1">GCK domain-containing protein</fullName>
    </recommendedName>
</protein>
<gene>
    <name evidence="2" type="ORF">DYB31_008540</name>
</gene>
<name>A0A397FCT5_APHAT</name>
<dbReference type="InterPro" id="IPR012891">
    <property type="entry name" value="GCK_dom"/>
</dbReference>
<dbReference type="Proteomes" id="UP000266196">
    <property type="component" value="Unassembled WGS sequence"/>
</dbReference>
<organism evidence="2 3">
    <name type="scientific">Aphanomyces astaci</name>
    <name type="common">Crayfish plague agent</name>
    <dbReference type="NCBI Taxonomy" id="112090"/>
    <lineage>
        <taxon>Eukaryota</taxon>
        <taxon>Sar</taxon>
        <taxon>Stramenopiles</taxon>
        <taxon>Oomycota</taxon>
        <taxon>Saprolegniomycetes</taxon>
        <taxon>Saprolegniales</taxon>
        <taxon>Verrucalvaceae</taxon>
        <taxon>Aphanomyces</taxon>
    </lineage>
</organism>
<evidence type="ECO:0000313" key="3">
    <source>
        <dbReference type="Proteomes" id="UP000266196"/>
    </source>
</evidence>
<dbReference type="SMART" id="SM01227">
    <property type="entry name" value="GCK"/>
    <property type="match status" value="1"/>
</dbReference>
<dbReference type="PANTHER" id="PTHR34357:SF2">
    <property type="entry name" value="F26F24.3-RELATED"/>
    <property type="match status" value="1"/>
</dbReference>
<comment type="caution">
    <text evidence="2">The sequence shown here is derived from an EMBL/GenBank/DDBJ whole genome shotgun (WGS) entry which is preliminary data.</text>
</comment>
<sequence>MASFFRRPLFQARPLGVGVAALTGGSAWSMTSSCENKTVSDETPKQATPKRMEFVGVFLDAKSQDAIKARFQALHGDVSAQSSVVLKYNPSKEELDAFAPILGKNVTVKIQAVAQDEHAQAAIASVSTEHGDVHYAVECPHVTVSVSGEDGYNSPLLYHNHDLTVVVAGYACRYTRGYSNVLLERLQAAGYLTIDDSPEGLNVGLSSFDGTLPSFASKLFPFYNPFPPTQASLTILADGPLTLSGVLCTSSSYDEASHSCGPAKKAECGFCLFMKAGPCGDQFTSWEACLDESKKEGADFLSKCGPQTLALRDCVDAHPEYYSVLNGDDSDDEDAKAE</sequence>
<dbReference type="Gene3D" id="1.10.287.2900">
    <property type="match status" value="1"/>
</dbReference>
<reference evidence="2 3" key="1">
    <citation type="submission" date="2018-08" db="EMBL/GenBank/DDBJ databases">
        <title>Aphanomyces genome sequencing and annotation.</title>
        <authorList>
            <person name="Minardi D."/>
            <person name="Oidtmann B."/>
            <person name="Van Der Giezen M."/>
            <person name="Studholme D.J."/>
        </authorList>
    </citation>
    <scope>NUCLEOTIDE SEQUENCE [LARGE SCALE GENOMIC DNA]</scope>
    <source>
        <strain evidence="2 3">197901</strain>
    </source>
</reference>
<evidence type="ECO:0000313" key="2">
    <source>
        <dbReference type="EMBL" id="RHZ19249.1"/>
    </source>
</evidence>
<evidence type="ECO:0000259" key="1">
    <source>
        <dbReference type="SMART" id="SM01227"/>
    </source>
</evidence>
<proteinExistence type="predicted"/>
<dbReference type="VEuPathDB" id="FungiDB:H257_00077"/>
<accession>A0A397FCT5</accession>
<dbReference type="AlphaFoldDB" id="A0A397FCT5"/>
<dbReference type="EMBL" id="QUTE01009362">
    <property type="protein sequence ID" value="RHZ19249.1"/>
    <property type="molecule type" value="Genomic_DNA"/>
</dbReference>